<dbReference type="EC" id="2.7.7.7" evidence="20"/>
<evidence type="ECO:0000259" key="25">
    <source>
        <dbReference type="Pfam" id="PF24055"/>
    </source>
</evidence>
<keyword evidence="15 20" id="KW-0408">Iron</keyword>
<dbReference type="PRINTS" id="PR00106">
    <property type="entry name" value="DNAPOLB"/>
</dbReference>
<protein>
    <recommendedName>
        <fullName evidence="20">DNA polymerase</fullName>
        <ecNumber evidence="20">2.7.7.7</ecNumber>
    </recommendedName>
</protein>
<dbReference type="GO" id="GO:0003887">
    <property type="term" value="F:DNA-directed DNA polymerase activity"/>
    <property type="evidence" value="ECO:0007669"/>
    <property type="project" value="UniProtKB-KW"/>
</dbReference>
<dbReference type="SUPFAM" id="SSF56672">
    <property type="entry name" value="DNA/RNA polymerases"/>
    <property type="match status" value="1"/>
</dbReference>
<keyword evidence="4 20" id="KW-0004">4Fe-4S</keyword>
<keyword evidence="17 20" id="KW-0238">DNA-binding</keyword>
<dbReference type="EMBL" id="DS235787">
    <property type="protein sequence ID" value="EEB17119.1"/>
    <property type="molecule type" value="Genomic_DNA"/>
</dbReference>
<evidence type="ECO:0000256" key="11">
    <source>
        <dbReference type="ARBA" id="ARBA00022801"/>
    </source>
</evidence>
<proteinExistence type="inferred from homology"/>
<dbReference type="HOGENOM" id="CLU_000203_2_0_1"/>
<dbReference type="AlphaFoldDB" id="E0VUR3"/>
<dbReference type="Proteomes" id="UP000009046">
    <property type="component" value="Unassembled WGS sequence"/>
</dbReference>
<keyword evidence="8" id="KW-0540">Nuclease</keyword>
<keyword evidence="12 20" id="KW-0862">Zinc</keyword>
<keyword evidence="11" id="KW-0378">Hydrolase</keyword>
<dbReference type="GO" id="GO:0003677">
    <property type="term" value="F:DNA binding"/>
    <property type="evidence" value="ECO:0007669"/>
    <property type="project" value="UniProtKB-KW"/>
</dbReference>
<dbReference type="GO" id="GO:0008296">
    <property type="term" value="F:3'-5'-DNA exonuclease activity"/>
    <property type="evidence" value="ECO:0007669"/>
    <property type="project" value="TreeGrafter"/>
</dbReference>
<dbReference type="CDD" id="cd05533">
    <property type="entry name" value="POLBc_delta"/>
    <property type="match status" value="1"/>
</dbReference>
<feature type="domain" description="DNA polymerase delta/zeta catalytic subunit N-terminal" evidence="25">
    <location>
        <begin position="129"/>
        <end position="205"/>
    </location>
</feature>
<dbReference type="InterPro" id="IPR025687">
    <property type="entry name" value="Znf-C4pol"/>
</dbReference>
<dbReference type="GeneID" id="8230510"/>
<evidence type="ECO:0000256" key="19">
    <source>
        <dbReference type="ARBA" id="ARBA00049244"/>
    </source>
</evidence>
<name>E0VUR3_PEDHC</name>
<feature type="domain" description="DNA-directed DNA polymerase family B multifunctional" evidence="22">
    <location>
        <begin position="533"/>
        <end position="963"/>
    </location>
</feature>
<dbReference type="Pfam" id="PF03104">
    <property type="entry name" value="DNA_pol_B_exo1"/>
    <property type="match status" value="1"/>
</dbReference>
<evidence type="ECO:0000256" key="3">
    <source>
        <dbReference type="ARBA" id="ARBA00005755"/>
    </source>
</evidence>
<reference evidence="27" key="3">
    <citation type="submission" date="2020-05" db="UniProtKB">
        <authorList>
            <consortium name="EnsemblMetazoa"/>
        </authorList>
    </citation>
    <scope>IDENTIFICATION</scope>
    <source>
        <strain evidence="27">USDA</strain>
    </source>
</reference>
<evidence type="ECO:0000256" key="15">
    <source>
        <dbReference type="ARBA" id="ARBA00023004"/>
    </source>
</evidence>
<dbReference type="InterPro" id="IPR006134">
    <property type="entry name" value="DNA-dir_DNA_pol_B_multi_dom"/>
</dbReference>
<evidence type="ECO:0000313" key="26">
    <source>
        <dbReference type="EMBL" id="EEB17119.1"/>
    </source>
</evidence>
<dbReference type="Gene3D" id="3.30.420.10">
    <property type="entry name" value="Ribonuclease H-like superfamily/Ribonuclease H"/>
    <property type="match status" value="1"/>
</dbReference>
<dbReference type="InterPro" id="IPR017964">
    <property type="entry name" value="DNA-dir_DNA_pol_B_CS"/>
</dbReference>
<comment type="subcellular location">
    <subcellularLocation>
        <location evidence="2 20">Nucleus</location>
    </subcellularLocation>
</comment>
<sequence>MSQNKRKNFSENHNKFLKRSKSGEDNGYSGSFESDLAAMELTENDFLTEDTPEIGVGPDTEQTSVRWCRPPLPKFNPDKESLIFQQIEIDHYHGSPIPGMPGYQVSPSSIMRMYGVTMEGNSVCCHVHGFAPYFYVSVPSDFTEDHCKPFKKALNDVVMNDIRSNRENIKEAILDVELVFKQNMFGYEGDKKNKFLKVTIILPKLAAACKRLMDKETVYKAFGGYYYQFFESNIDFDIRFMVDTDVVGCSWIELPPGTWKIRMKDSNHDYPITSRCQLEVDVGWNQFIAHAPEGEWSKVAPFRILSFDIECAGRKGIFPEPNHDPVIQIANMVLKQGQSEPFIRNIFTLNSCAPIVGSQVLCFDKETELLKSWGEFVRQVDPDICTGYNISNFDFPYLINRAKHLNVNDFCFLGRIKDIKSVVKDSVLQSKQLGRRENKNTNIEGRVTFDLLLVLVRDYKLRSYTLNAVSYHFLQEQKEDVHHSIITDLQNGNEQTRRRLAVYCLKDAYLPLRLIEKLMCFINYMEMARVTGVPLSCLLTRGQQIKVVSQLLRKTKEKHYLMPTHNSVGSDEQFEGATVIEPKKGYYPDPIATLDFSSLYPSIMMAHNLCYTTLLRPGVKEKLNLEPDKYSTTPSNHFFVKKSIRKGLLPEILENLLTARKKAKTDLKNETDPFKKQVLDGRQLALKISANSVYGFTGAQVGKLPCLEISGSVTSYGRSMIEQTKQEVEMKYNIANGYKHDSEVIYGDTDSVMIKFGNKTLEECMELGREAAVYVSSKFISPIKLEFEKVYFPYLLISKKRYAGLYFTKTDTYDKMDCKGLETVRRDNSPLVANMITTCLQKILINRNPDEAVNYAKKVISDLLCNKIDISQLVITKELTKNDYAAKQAHVELAQKMKKRDPGTAPKLGDRVPYVICCATKGTPAYCRAEDPIYVLENSVPIDFNYYLENQISKPLLRIFEPILGEKAESILLRGDHTRTKAMVTSKVGALFAFTKKKESCLGCKSVLNENEGSNALCKHCKPNAIALYLNHLNKYKTYESQFSRLWTECQRCQGSLHEEVICTSRDCPIFYMRKKIQMDLQTQDQVMERFRNFSW</sequence>
<dbReference type="GO" id="GO:0008270">
    <property type="term" value="F:zinc ion binding"/>
    <property type="evidence" value="ECO:0007669"/>
    <property type="project" value="UniProtKB-KW"/>
</dbReference>
<dbReference type="CTD" id="8230510"/>
<keyword evidence="16 20" id="KW-0411">Iron-sulfur</keyword>
<dbReference type="InterPro" id="IPR043502">
    <property type="entry name" value="DNA/RNA_pol_sf"/>
</dbReference>
<dbReference type="SUPFAM" id="SSF53098">
    <property type="entry name" value="Ribonuclease H-like"/>
    <property type="match status" value="1"/>
</dbReference>
<dbReference type="Gene3D" id="1.10.287.690">
    <property type="entry name" value="Helix hairpin bin"/>
    <property type="match status" value="1"/>
</dbReference>
<dbReference type="InterPro" id="IPR056435">
    <property type="entry name" value="DPOD/Z_N"/>
</dbReference>
<evidence type="ECO:0000256" key="14">
    <source>
        <dbReference type="ARBA" id="ARBA00022932"/>
    </source>
</evidence>
<evidence type="ECO:0000256" key="2">
    <source>
        <dbReference type="ARBA" id="ARBA00004123"/>
    </source>
</evidence>
<evidence type="ECO:0000256" key="17">
    <source>
        <dbReference type="ARBA" id="ARBA00023125"/>
    </source>
</evidence>
<dbReference type="OMA" id="CNNCRPR"/>
<keyword evidence="10 20" id="KW-0863">Zinc-finger</keyword>
<dbReference type="Gene3D" id="2.40.50.730">
    <property type="match status" value="2"/>
</dbReference>
<evidence type="ECO:0000256" key="21">
    <source>
        <dbReference type="SAM" id="MobiDB-lite"/>
    </source>
</evidence>
<dbReference type="InterPro" id="IPR006133">
    <property type="entry name" value="DNA-dir_DNA_pol_B_exonuc"/>
</dbReference>
<keyword evidence="7 20" id="KW-0235">DNA replication</keyword>
<dbReference type="CDD" id="cd05777">
    <property type="entry name" value="DNA_polB_delta_exo"/>
    <property type="match status" value="1"/>
</dbReference>
<dbReference type="VEuPathDB" id="VectorBase:PHUM453000"/>
<comment type="catalytic activity">
    <reaction evidence="19 20">
        <text>DNA(n) + a 2'-deoxyribonucleoside 5'-triphosphate = DNA(n+1) + diphosphate</text>
        <dbReference type="Rhea" id="RHEA:22508"/>
        <dbReference type="Rhea" id="RHEA-COMP:17339"/>
        <dbReference type="Rhea" id="RHEA-COMP:17340"/>
        <dbReference type="ChEBI" id="CHEBI:33019"/>
        <dbReference type="ChEBI" id="CHEBI:61560"/>
        <dbReference type="ChEBI" id="CHEBI:173112"/>
        <dbReference type="EC" id="2.7.7.7"/>
    </reaction>
</comment>
<evidence type="ECO:0000256" key="6">
    <source>
        <dbReference type="ARBA" id="ARBA00022695"/>
    </source>
</evidence>
<dbReference type="PROSITE" id="PS00116">
    <property type="entry name" value="DNA_POLYMERASE_B"/>
    <property type="match status" value="1"/>
</dbReference>
<dbReference type="InterPro" id="IPR006172">
    <property type="entry name" value="DNA-dir_DNA_pol_B"/>
</dbReference>
<keyword evidence="6 20" id="KW-0548">Nucleotidyltransferase</keyword>
<evidence type="ECO:0000256" key="13">
    <source>
        <dbReference type="ARBA" id="ARBA00022839"/>
    </source>
</evidence>
<dbReference type="STRING" id="121224.E0VUR3"/>
<dbReference type="NCBIfam" id="TIGR00592">
    <property type="entry name" value="pol2"/>
    <property type="match status" value="1"/>
</dbReference>
<keyword evidence="9 20" id="KW-0479">Metal-binding</keyword>
<keyword evidence="14 20" id="KW-0239">DNA-directed DNA polymerase</keyword>
<evidence type="ECO:0000256" key="4">
    <source>
        <dbReference type="ARBA" id="ARBA00022485"/>
    </source>
</evidence>
<dbReference type="FunCoup" id="E0VUR3">
    <property type="interactions" value="1445"/>
</dbReference>
<dbReference type="InParanoid" id="E0VUR3"/>
<evidence type="ECO:0000256" key="9">
    <source>
        <dbReference type="ARBA" id="ARBA00022723"/>
    </source>
</evidence>
<feature type="region of interest" description="Disordered" evidence="21">
    <location>
        <begin position="1"/>
        <end position="34"/>
    </location>
</feature>
<evidence type="ECO:0000256" key="1">
    <source>
        <dbReference type="ARBA" id="ARBA00001966"/>
    </source>
</evidence>
<dbReference type="RefSeq" id="XP_002429857.1">
    <property type="nucleotide sequence ID" value="XM_002429812.1"/>
</dbReference>
<keyword evidence="28" id="KW-1185">Reference proteome</keyword>
<dbReference type="InterPro" id="IPR036397">
    <property type="entry name" value="RNaseH_sf"/>
</dbReference>
<dbReference type="PANTHER" id="PTHR10322:SF23">
    <property type="entry name" value="DNA POLYMERASE DELTA CATALYTIC SUBUNIT"/>
    <property type="match status" value="1"/>
</dbReference>
<comment type="similarity">
    <text evidence="3 20">Belongs to the DNA polymerase type-B family.</text>
</comment>
<dbReference type="InterPro" id="IPR042087">
    <property type="entry name" value="DNA_pol_B_thumb"/>
</dbReference>
<dbReference type="Pfam" id="PF00136">
    <property type="entry name" value="DNA_pol_B"/>
    <property type="match status" value="1"/>
</dbReference>
<feature type="domain" description="C4-type zinc-finger of DNA polymerase delta" evidence="24">
    <location>
        <begin position="1001"/>
        <end position="1074"/>
    </location>
</feature>
<dbReference type="GO" id="GO:0043625">
    <property type="term" value="C:delta DNA polymerase complex"/>
    <property type="evidence" value="ECO:0007669"/>
    <property type="project" value="TreeGrafter"/>
</dbReference>
<reference evidence="26" key="1">
    <citation type="submission" date="2007-04" db="EMBL/GenBank/DDBJ databases">
        <title>Annotation of Pediculus humanus corporis strain USDA.</title>
        <authorList>
            <person name="Kirkness E."/>
            <person name="Hannick L."/>
            <person name="Hass B."/>
            <person name="Bruggner R."/>
            <person name="Lawson D."/>
            <person name="Bidwell S."/>
            <person name="Joardar V."/>
            <person name="Caler E."/>
            <person name="Walenz B."/>
            <person name="Inman J."/>
            <person name="Schobel S."/>
            <person name="Galinsky K."/>
            <person name="Amedeo P."/>
            <person name="Strausberg R."/>
        </authorList>
    </citation>
    <scope>NUCLEOTIDE SEQUENCE</scope>
    <source>
        <strain evidence="26">USDA</strain>
    </source>
</reference>
<dbReference type="EMBL" id="AAZO01005515">
    <property type="status" value="NOT_ANNOTATED_CDS"/>
    <property type="molecule type" value="Genomic_DNA"/>
</dbReference>
<dbReference type="GO" id="GO:0006287">
    <property type="term" value="P:base-excision repair, gap-filling"/>
    <property type="evidence" value="ECO:0007669"/>
    <property type="project" value="TreeGrafter"/>
</dbReference>
<evidence type="ECO:0000259" key="22">
    <source>
        <dbReference type="Pfam" id="PF00136"/>
    </source>
</evidence>
<evidence type="ECO:0000256" key="8">
    <source>
        <dbReference type="ARBA" id="ARBA00022722"/>
    </source>
</evidence>
<dbReference type="InterPro" id="IPR023211">
    <property type="entry name" value="DNA_pol_palm_dom_sf"/>
</dbReference>
<feature type="domain" description="DNA-directed DNA polymerase family B exonuclease" evidence="23">
    <location>
        <begin position="228"/>
        <end position="469"/>
    </location>
</feature>
<dbReference type="KEGG" id="phu:Phum_PHUM453000"/>
<evidence type="ECO:0000256" key="16">
    <source>
        <dbReference type="ARBA" id="ARBA00023014"/>
    </source>
</evidence>
<dbReference type="GO" id="GO:0051539">
    <property type="term" value="F:4 iron, 4 sulfur cluster binding"/>
    <property type="evidence" value="ECO:0007669"/>
    <property type="project" value="UniProtKB-KW"/>
</dbReference>
<evidence type="ECO:0000256" key="10">
    <source>
        <dbReference type="ARBA" id="ARBA00022771"/>
    </source>
</evidence>
<keyword evidence="5 20" id="KW-0808">Transferase</keyword>
<dbReference type="FunFam" id="3.30.342.10:FF:000003">
    <property type="entry name" value="DNA polymerase"/>
    <property type="match status" value="1"/>
</dbReference>
<dbReference type="Gene3D" id="1.10.132.60">
    <property type="entry name" value="DNA polymerase family B, C-terminal domain"/>
    <property type="match status" value="1"/>
</dbReference>
<dbReference type="eggNOG" id="KOG0969">
    <property type="taxonomic scope" value="Eukaryota"/>
</dbReference>
<evidence type="ECO:0000256" key="5">
    <source>
        <dbReference type="ARBA" id="ARBA00022679"/>
    </source>
</evidence>
<keyword evidence="13" id="KW-0269">Exonuclease</keyword>
<reference evidence="26" key="2">
    <citation type="submission" date="2007-04" db="EMBL/GenBank/DDBJ databases">
        <title>The genome of the human body louse.</title>
        <authorList>
            <consortium name="The Human Body Louse Genome Consortium"/>
            <person name="Kirkness E."/>
            <person name="Walenz B."/>
            <person name="Hass B."/>
            <person name="Bruggner R."/>
            <person name="Strausberg R."/>
        </authorList>
    </citation>
    <scope>NUCLEOTIDE SEQUENCE</scope>
    <source>
        <strain evidence="26">USDA</strain>
    </source>
</reference>
<evidence type="ECO:0000259" key="24">
    <source>
        <dbReference type="Pfam" id="PF14260"/>
    </source>
</evidence>
<evidence type="ECO:0000313" key="27">
    <source>
        <dbReference type="EnsemblMetazoa" id="PHUM453000-PA"/>
    </source>
</evidence>
<dbReference type="InterPro" id="IPR012337">
    <property type="entry name" value="RNaseH-like_sf"/>
</dbReference>
<evidence type="ECO:0000256" key="12">
    <source>
        <dbReference type="ARBA" id="ARBA00022833"/>
    </source>
</evidence>
<evidence type="ECO:0000256" key="20">
    <source>
        <dbReference type="RuleBase" id="RU000442"/>
    </source>
</evidence>
<dbReference type="EnsemblMetazoa" id="PHUM453000-RA">
    <property type="protein sequence ID" value="PHUM453000-PA"/>
    <property type="gene ID" value="PHUM453000"/>
</dbReference>
<keyword evidence="18 20" id="KW-0539">Nucleus</keyword>
<dbReference type="Pfam" id="PF24055">
    <property type="entry name" value="POL3_N"/>
    <property type="match status" value="1"/>
</dbReference>
<evidence type="ECO:0000259" key="23">
    <source>
        <dbReference type="Pfam" id="PF03104"/>
    </source>
</evidence>
<dbReference type="FunFam" id="1.10.132.60:FF:000001">
    <property type="entry name" value="DNA polymerase"/>
    <property type="match status" value="1"/>
</dbReference>
<evidence type="ECO:0000313" key="28">
    <source>
        <dbReference type="Proteomes" id="UP000009046"/>
    </source>
</evidence>
<evidence type="ECO:0000256" key="7">
    <source>
        <dbReference type="ARBA" id="ARBA00022705"/>
    </source>
</evidence>
<gene>
    <name evidence="27" type="primary">8230510</name>
    <name evidence="26" type="ORF">Phum_PHUM453000</name>
</gene>
<dbReference type="Pfam" id="PF14260">
    <property type="entry name" value="zf-C4pol"/>
    <property type="match status" value="1"/>
</dbReference>
<dbReference type="Gene3D" id="3.90.1600.10">
    <property type="entry name" value="Palm domain of DNA polymerase"/>
    <property type="match status" value="1"/>
</dbReference>
<dbReference type="FunFam" id="3.30.420.10:FF:000351">
    <property type="entry name" value="DNA polymerase"/>
    <property type="match status" value="1"/>
</dbReference>
<dbReference type="PANTHER" id="PTHR10322">
    <property type="entry name" value="DNA POLYMERASE CATALYTIC SUBUNIT"/>
    <property type="match status" value="1"/>
</dbReference>
<dbReference type="SMART" id="SM00486">
    <property type="entry name" value="POLBc"/>
    <property type="match status" value="1"/>
</dbReference>
<comment type="cofactor">
    <cofactor evidence="1 20">
        <name>[4Fe-4S] cluster</name>
        <dbReference type="ChEBI" id="CHEBI:49883"/>
    </cofactor>
</comment>
<dbReference type="InterPro" id="IPR050240">
    <property type="entry name" value="DNA_pol_type-B"/>
</dbReference>
<dbReference type="GO" id="GO:0006297">
    <property type="term" value="P:nucleotide-excision repair, DNA gap filling"/>
    <property type="evidence" value="ECO:0007669"/>
    <property type="project" value="TreeGrafter"/>
</dbReference>
<dbReference type="OrthoDB" id="2414538at2759"/>
<organism>
    <name type="scientific">Pediculus humanus subsp. corporis</name>
    <name type="common">Body louse</name>
    <dbReference type="NCBI Taxonomy" id="121224"/>
    <lineage>
        <taxon>Eukaryota</taxon>
        <taxon>Metazoa</taxon>
        <taxon>Ecdysozoa</taxon>
        <taxon>Arthropoda</taxon>
        <taxon>Hexapoda</taxon>
        <taxon>Insecta</taxon>
        <taxon>Pterygota</taxon>
        <taxon>Neoptera</taxon>
        <taxon>Paraneoptera</taxon>
        <taxon>Psocodea</taxon>
        <taxon>Troctomorpha</taxon>
        <taxon>Phthiraptera</taxon>
        <taxon>Anoplura</taxon>
        <taxon>Pediculidae</taxon>
        <taxon>Pediculus</taxon>
    </lineage>
</organism>
<dbReference type="GO" id="GO:0000166">
    <property type="term" value="F:nucleotide binding"/>
    <property type="evidence" value="ECO:0007669"/>
    <property type="project" value="InterPro"/>
</dbReference>
<dbReference type="GO" id="GO:0045004">
    <property type="term" value="P:DNA replication proofreading"/>
    <property type="evidence" value="ECO:0007669"/>
    <property type="project" value="TreeGrafter"/>
</dbReference>
<dbReference type="FunFam" id="1.10.287.690:FF:000001">
    <property type="entry name" value="DNA polymerase"/>
    <property type="match status" value="1"/>
</dbReference>
<evidence type="ECO:0000256" key="18">
    <source>
        <dbReference type="ARBA" id="ARBA00023242"/>
    </source>
</evidence>
<accession>E0VUR3</accession>